<dbReference type="AlphaFoldDB" id="A0A4P8YLH3"/>
<dbReference type="PRINTS" id="PR00111">
    <property type="entry name" value="ABHYDROLASE"/>
</dbReference>
<organism evidence="3 4">
    <name type="scientific">Jejubacter calystegiae</name>
    <dbReference type="NCBI Taxonomy" id="2579935"/>
    <lineage>
        <taxon>Bacteria</taxon>
        <taxon>Pseudomonadati</taxon>
        <taxon>Pseudomonadota</taxon>
        <taxon>Gammaproteobacteria</taxon>
        <taxon>Enterobacterales</taxon>
        <taxon>Enterobacteriaceae</taxon>
        <taxon>Jejubacter</taxon>
    </lineage>
</organism>
<dbReference type="Proteomes" id="UP000302163">
    <property type="component" value="Chromosome"/>
</dbReference>
<gene>
    <name evidence="3" type="ORF">FEM41_19465</name>
</gene>
<keyword evidence="3" id="KW-0378">Hydrolase</keyword>
<sequence>MIRKTLRLSEPNLRVGYLEAGQGAPLVLIHGVGMNADAWYPQLEALSRRYRVIALDMPGHGESEGFHQTPALEDYVHWAGAAIRSLVQGPCAVAGHSMGALIAAGLAIEYPQWISHAIVISGVFRRDPAARKAVLSRALELANGGGQTDAPLARWFSDAPREQVLRRQVGEWLHQVDRQGYARAYQAFADGDSTYAGRWGEIGCPVLVMTGEYDANSSPAMAHQMAQATPGARAVIVKNARHMLSLTDPQPVNDEILTFLGAPHQSGRAGQQHEGVTDGRG</sequence>
<dbReference type="KEGG" id="izh:FEM41_19465"/>
<proteinExistence type="predicted"/>
<dbReference type="InterPro" id="IPR050471">
    <property type="entry name" value="AB_hydrolase"/>
</dbReference>
<dbReference type="Pfam" id="PF12697">
    <property type="entry name" value="Abhydrolase_6"/>
    <property type="match status" value="1"/>
</dbReference>
<protein>
    <submittedName>
        <fullName evidence="3">Alpha/beta hydrolase</fullName>
    </submittedName>
</protein>
<dbReference type="InterPro" id="IPR000073">
    <property type="entry name" value="AB_hydrolase_1"/>
</dbReference>
<evidence type="ECO:0000313" key="4">
    <source>
        <dbReference type="Proteomes" id="UP000302163"/>
    </source>
</evidence>
<dbReference type="PANTHER" id="PTHR43433">
    <property type="entry name" value="HYDROLASE, ALPHA/BETA FOLD FAMILY PROTEIN"/>
    <property type="match status" value="1"/>
</dbReference>
<dbReference type="InterPro" id="IPR029058">
    <property type="entry name" value="AB_hydrolase_fold"/>
</dbReference>
<dbReference type="SUPFAM" id="SSF53474">
    <property type="entry name" value="alpha/beta-Hydrolases"/>
    <property type="match status" value="1"/>
</dbReference>
<reference evidence="3 4" key="1">
    <citation type="submission" date="2019-05" db="EMBL/GenBank/DDBJ databases">
        <title>Complete genome sequence of Izhakiella calystegiae KSNA2, an endophyte isolated from beach morning glory (Calystegia soldanella).</title>
        <authorList>
            <person name="Jiang L."/>
            <person name="Jeong J.C."/>
            <person name="Kim C.Y."/>
            <person name="Kim D.H."/>
            <person name="Kim S.W."/>
            <person name="Lee j."/>
        </authorList>
    </citation>
    <scope>NUCLEOTIDE SEQUENCE [LARGE SCALE GENOMIC DNA]</scope>
    <source>
        <strain evidence="3 4">KSNA2</strain>
    </source>
</reference>
<dbReference type="EMBL" id="CP040428">
    <property type="protein sequence ID" value="QCT21671.1"/>
    <property type="molecule type" value="Genomic_DNA"/>
</dbReference>
<feature type="domain" description="AB hydrolase-1" evidence="2">
    <location>
        <begin position="26"/>
        <end position="254"/>
    </location>
</feature>
<dbReference type="RefSeq" id="WP_138097827.1">
    <property type="nucleotide sequence ID" value="NZ_CP040428.1"/>
</dbReference>
<feature type="region of interest" description="Disordered" evidence="1">
    <location>
        <begin position="261"/>
        <end position="281"/>
    </location>
</feature>
<dbReference type="GO" id="GO:0016787">
    <property type="term" value="F:hydrolase activity"/>
    <property type="evidence" value="ECO:0007669"/>
    <property type="project" value="UniProtKB-KW"/>
</dbReference>
<name>A0A4P8YLH3_9ENTR</name>
<evidence type="ECO:0000259" key="2">
    <source>
        <dbReference type="Pfam" id="PF12697"/>
    </source>
</evidence>
<evidence type="ECO:0000256" key="1">
    <source>
        <dbReference type="SAM" id="MobiDB-lite"/>
    </source>
</evidence>
<keyword evidence="4" id="KW-1185">Reference proteome</keyword>
<dbReference type="OrthoDB" id="9780765at2"/>
<evidence type="ECO:0000313" key="3">
    <source>
        <dbReference type="EMBL" id="QCT21671.1"/>
    </source>
</evidence>
<dbReference type="Gene3D" id="3.40.50.1820">
    <property type="entry name" value="alpha/beta hydrolase"/>
    <property type="match status" value="1"/>
</dbReference>
<accession>A0A4P8YLH3</accession>
<dbReference type="PANTHER" id="PTHR43433:SF1">
    <property type="entry name" value="BLL5160 PROTEIN"/>
    <property type="match status" value="1"/>
</dbReference>